<reference evidence="2" key="1">
    <citation type="submission" date="2021-02" db="EMBL/GenBank/DDBJ databases">
        <authorList>
            <person name="Dougan E. K."/>
            <person name="Rhodes N."/>
            <person name="Thang M."/>
            <person name="Chan C."/>
        </authorList>
    </citation>
    <scope>NUCLEOTIDE SEQUENCE</scope>
</reference>
<keyword evidence="1" id="KW-1133">Transmembrane helix</keyword>
<keyword evidence="3" id="KW-1185">Reference proteome</keyword>
<dbReference type="Proteomes" id="UP000654075">
    <property type="component" value="Unassembled WGS sequence"/>
</dbReference>
<dbReference type="AlphaFoldDB" id="A0A813DKQ9"/>
<keyword evidence="1" id="KW-0812">Transmembrane</keyword>
<evidence type="ECO:0000313" key="2">
    <source>
        <dbReference type="EMBL" id="CAE8586697.1"/>
    </source>
</evidence>
<proteinExistence type="predicted"/>
<protein>
    <submittedName>
        <fullName evidence="2">Uncharacterized protein</fullName>
    </submittedName>
</protein>
<sequence length="209" mass="24513">MSRVMGPLAFYRQYAASGSDFLTMYHCALLPLYYIFGLLYIVFKALILNPPCLQCFLSTLRFETDASFPGCSPRERMAFAKHWYSTVPRQPQYQQIRSRFTHLPERSLWVERFAIAYPLLVLPPQAQSAVFDEEHQEWHLVASWWSPHFAAGWLVVGERPDQNGWMIAGEFQCWFFLKWFYKWLLVRVLESYVDQMADANGALPPAELR</sequence>
<name>A0A813DKQ9_POLGL</name>
<feature type="transmembrane region" description="Helical" evidence="1">
    <location>
        <begin position="21"/>
        <end position="43"/>
    </location>
</feature>
<evidence type="ECO:0000313" key="3">
    <source>
        <dbReference type="Proteomes" id="UP000654075"/>
    </source>
</evidence>
<keyword evidence="1" id="KW-0472">Membrane</keyword>
<evidence type="ECO:0000256" key="1">
    <source>
        <dbReference type="SAM" id="Phobius"/>
    </source>
</evidence>
<comment type="caution">
    <text evidence="2">The sequence shown here is derived from an EMBL/GenBank/DDBJ whole genome shotgun (WGS) entry which is preliminary data.</text>
</comment>
<accession>A0A813DKQ9</accession>
<dbReference type="EMBL" id="CAJNNV010002181">
    <property type="protein sequence ID" value="CAE8586697.1"/>
    <property type="molecule type" value="Genomic_DNA"/>
</dbReference>
<organism evidence="2 3">
    <name type="scientific">Polarella glacialis</name>
    <name type="common">Dinoflagellate</name>
    <dbReference type="NCBI Taxonomy" id="89957"/>
    <lineage>
        <taxon>Eukaryota</taxon>
        <taxon>Sar</taxon>
        <taxon>Alveolata</taxon>
        <taxon>Dinophyceae</taxon>
        <taxon>Suessiales</taxon>
        <taxon>Suessiaceae</taxon>
        <taxon>Polarella</taxon>
    </lineage>
</organism>
<gene>
    <name evidence="2" type="ORF">PGLA1383_LOCUS5546</name>
</gene>